<evidence type="ECO:0000313" key="1">
    <source>
        <dbReference type="EMBL" id="CAK9278459.1"/>
    </source>
</evidence>
<keyword evidence="2" id="KW-1185">Reference proteome</keyword>
<dbReference type="EMBL" id="OZ020104">
    <property type="protein sequence ID" value="CAK9278459.1"/>
    <property type="molecule type" value="Genomic_DNA"/>
</dbReference>
<proteinExistence type="predicted"/>
<organism evidence="1 2">
    <name type="scientific">Sphagnum jensenii</name>
    <dbReference type="NCBI Taxonomy" id="128206"/>
    <lineage>
        <taxon>Eukaryota</taxon>
        <taxon>Viridiplantae</taxon>
        <taxon>Streptophyta</taxon>
        <taxon>Embryophyta</taxon>
        <taxon>Bryophyta</taxon>
        <taxon>Sphagnophytina</taxon>
        <taxon>Sphagnopsida</taxon>
        <taxon>Sphagnales</taxon>
        <taxon>Sphagnaceae</taxon>
        <taxon>Sphagnum</taxon>
    </lineage>
</organism>
<gene>
    <name evidence="1" type="ORF">CSSPJE1EN1_LOCUS23937</name>
</gene>
<reference evidence="1" key="1">
    <citation type="submission" date="2024-02" db="EMBL/GenBank/DDBJ databases">
        <authorList>
            <consortium name="ELIXIR-Norway"/>
            <consortium name="Elixir Norway"/>
        </authorList>
    </citation>
    <scope>NUCLEOTIDE SEQUENCE</scope>
</reference>
<evidence type="ECO:0000313" key="2">
    <source>
        <dbReference type="Proteomes" id="UP001497444"/>
    </source>
</evidence>
<dbReference type="Proteomes" id="UP001497444">
    <property type="component" value="Chromosome 9"/>
</dbReference>
<name>A0ABP0XIF7_9BRYO</name>
<accession>A0ABP0XIF7</accession>
<protein>
    <submittedName>
        <fullName evidence="1">Uncharacterized protein</fullName>
    </submittedName>
</protein>
<sequence>MLALCSVVSGQNAEARTLGDAERFQLVTLISYVDFLNQNSMNSEECSKTFPSLVESQTAVHSLTSFL</sequence>